<sequence length="71" mass="8064">MFPAPENNHDSILIYFFTCTLKFTDLQHVLLKSPMSVIKQIRNPAFALVQFMGQKVSVTARICGTNKDLFS</sequence>
<organism evidence="1">
    <name type="scientific">Rhizophora mucronata</name>
    <name type="common">Asiatic mangrove</name>
    <dbReference type="NCBI Taxonomy" id="61149"/>
    <lineage>
        <taxon>Eukaryota</taxon>
        <taxon>Viridiplantae</taxon>
        <taxon>Streptophyta</taxon>
        <taxon>Embryophyta</taxon>
        <taxon>Tracheophyta</taxon>
        <taxon>Spermatophyta</taxon>
        <taxon>Magnoliopsida</taxon>
        <taxon>eudicotyledons</taxon>
        <taxon>Gunneridae</taxon>
        <taxon>Pentapetalae</taxon>
        <taxon>rosids</taxon>
        <taxon>fabids</taxon>
        <taxon>Malpighiales</taxon>
        <taxon>Rhizophoraceae</taxon>
        <taxon>Rhizophora</taxon>
    </lineage>
</organism>
<protein>
    <submittedName>
        <fullName evidence="1">Uncharacterized protein MANES_02G152300</fullName>
    </submittedName>
</protein>
<name>A0A2P2MD22_RHIMU</name>
<dbReference type="AlphaFoldDB" id="A0A2P2MD22"/>
<dbReference type="EMBL" id="GGEC01047624">
    <property type="protein sequence ID" value="MBX28108.1"/>
    <property type="molecule type" value="Transcribed_RNA"/>
</dbReference>
<reference evidence="1" key="1">
    <citation type="submission" date="2018-02" db="EMBL/GenBank/DDBJ databases">
        <title>Rhizophora mucronata_Transcriptome.</title>
        <authorList>
            <person name="Meera S.P."/>
            <person name="Sreeshan A."/>
            <person name="Augustine A."/>
        </authorList>
    </citation>
    <scope>NUCLEOTIDE SEQUENCE</scope>
    <source>
        <tissue evidence="1">Leaf</tissue>
    </source>
</reference>
<accession>A0A2P2MD22</accession>
<proteinExistence type="predicted"/>
<evidence type="ECO:0000313" key="1">
    <source>
        <dbReference type="EMBL" id="MBX28108.1"/>
    </source>
</evidence>